<protein>
    <recommendedName>
        <fullName evidence="4">DUF3078 domain-containing protein</fullName>
    </recommendedName>
</protein>
<gene>
    <name evidence="2" type="ORF">GCM10011274_07930</name>
</gene>
<organism evidence="2 3">
    <name type="scientific">Paraglaciecola chathamensis</name>
    <dbReference type="NCBI Taxonomy" id="368405"/>
    <lineage>
        <taxon>Bacteria</taxon>
        <taxon>Pseudomonadati</taxon>
        <taxon>Pseudomonadota</taxon>
        <taxon>Gammaproteobacteria</taxon>
        <taxon>Alteromonadales</taxon>
        <taxon>Alteromonadaceae</taxon>
        <taxon>Paraglaciecola</taxon>
    </lineage>
</organism>
<dbReference type="AlphaFoldDB" id="A0A8H9I8Q9"/>
<feature type="chain" id="PRO_5034621985" description="DUF3078 domain-containing protein" evidence="1">
    <location>
        <begin position="28"/>
        <end position="377"/>
    </location>
</feature>
<evidence type="ECO:0008006" key="4">
    <source>
        <dbReference type="Google" id="ProtNLM"/>
    </source>
</evidence>
<evidence type="ECO:0000313" key="2">
    <source>
        <dbReference type="EMBL" id="GGZ52352.1"/>
    </source>
</evidence>
<evidence type="ECO:0000313" key="3">
    <source>
        <dbReference type="Proteomes" id="UP000622604"/>
    </source>
</evidence>
<feature type="signal peptide" evidence="1">
    <location>
        <begin position="1"/>
        <end position="27"/>
    </location>
</feature>
<dbReference type="EMBL" id="BMZC01000002">
    <property type="protein sequence ID" value="GGZ52352.1"/>
    <property type="molecule type" value="Genomic_DNA"/>
</dbReference>
<dbReference type="RefSeq" id="WP_229816451.1">
    <property type="nucleotide sequence ID" value="NZ_BMZC01000002.1"/>
</dbReference>
<sequence>MMLKLNIFKYSLLASVGLPMCVAAVHASESSQQFSPPSQISMYFKSESYSHILPIKQLVEDEWHTKPKDDADLAFSQNELGSEILINNWSINPAYRVDYFVRTNPDTAAAFYADRTDLPFEKTQAYNLSLALRENRAKGLRLGYQWQNEHFFSHIKLGYWAVAGARDSRLNGTLTQNSAGELQGTGQLTERYTDNNFLKRPNVKGERWNDSGTGYTVDIALAWRVTSALLLRLDAQDLYSRFSLDDAGLSDGLVDTDNQYTRASGITGFKPLYSGIETSASHDYQLPKRVKLEAAYQFDKVAIHTQLRYIASQAFYLLGASVSLAEESRLTLLIDIERATPHLILDTKWLDVTLALDKLATKSAYQFVLGATFSYSF</sequence>
<reference evidence="2" key="2">
    <citation type="submission" date="2020-09" db="EMBL/GenBank/DDBJ databases">
        <authorList>
            <person name="Sun Q."/>
            <person name="Kim S."/>
        </authorList>
    </citation>
    <scope>NUCLEOTIDE SEQUENCE</scope>
    <source>
        <strain evidence="2">KCTC 32337</strain>
    </source>
</reference>
<dbReference type="Proteomes" id="UP000622604">
    <property type="component" value="Unassembled WGS sequence"/>
</dbReference>
<keyword evidence="1" id="KW-0732">Signal</keyword>
<accession>A0A8H9I8Q9</accession>
<comment type="caution">
    <text evidence="2">The sequence shown here is derived from an EMBL/GenBank/DDBJ whole genome shotgun (WGS) entry which is preliminary data.</text>
</comment>
<proteinExistence type="predicted"/>
<reference evidence="2" key="1">
    <citation type="journal article" date="2014" name="Int. J. Syst. Evol. Microbiol.">
        <title>Complete genome sequence of Corynebacterium casei LMG S-19264T (=DSM 44701T), isolated from a smear-ripened cheese.</title>
        <authorList>
            <consortium name="US DOE Joint Genome Institute (JGI-PGF)"/>
            <person name="Walter F."/>
            <person name="Albersmeier A."/>
            <person name="Kalinowski J."/>
            <person name="Ruckert C."/>
        </authorList>
    </citation>
    <scope>NUCLEOTIDE SEQUENCE</scope>
    <source>
        <strain evidence="2">KCTC 32337</strain>
    </source>
</reference>
<evidence type="ECO:0000256" key="1">
    <source>
        <dbReference type="SAM" id="SignalP"/>
    </source>
</evidence>
<name>A0A8H9I8Q9_9ALTE</name>